<proteinExistence type="predicted"/>
<keyword evidence="2" id="KW-1185">Reference proteome</keyword>
<evidence type="ECO:0008006" key="3">
    <source>
        <dbReference type="Google" id="ProtNLM"/>
    </source>
</evidence>
<organism evidence="1 2">
    <name type="scientific">Solimicrobium silvestre</name>
    <dbReference type="NCBI Taxonomy" id="2099400"/>
    <lineage>
        <taxon>Bacteria</taxon>
        <taxon>Pseudomonadati</taxon>
        <taxon>Pseudomonadota</taxon>
        <taxon>Betaproteobacteria</taxon>
        <taxon>Burkholderiales</taxon>
        <taxon>Oxalobacteraceae</taxon>
        <taxon>Solimicrobium</taxon>
    </lineage>
</organism>
<reference evidence="1 2" key="1">
    <citation type="submission" date="2018-02" db="EMBL/GenBank/DDBJ databases">
        <title>Solimicrobium silvestre gen. nov., sp. nov., isolated from alpine forest soil.</title>
        <authorList>
            <person name="Margesin R."/>
            <person name="Albuquerque L."/>
            <person name="Zhang D.-C."/>
            <person name="Froufe H.J.C."/>
            <person name="Severino R."/>
            <person name="Roxo I."/>
            <person name="Egas C."/>
            <person name="Da Costa M.S."/>
        </authorList>
    </citation>
    <scope>NUCLEOTIDE SEQUENCE [LARGE SCALE GENOMIC DNA]</scope>
    <source>
        <strain evidence="1 2">S20-91</strain>
    </source>
</reference>
<dbReference type="AlphaFoldDB" id="A0A2S9GY09"/>
<accession>A0A2S9GY09</accession>
<dbReference type="RefSeq" id="WP_105532406.1">
    <property type="nucleotide sequence ID" value="NZ_PUGF01000012.1"/>
</dbReference>
<name>A0A2S9GY09_9BURK</name>
<evidence type="ECO:0000313" key="1">
    <source>
        <dbReference type="EMBL" id="PRC92590.1"/>
    </source>
</evidence>
<gene>
    <name evidence="1" type="ORF">S2091_2645</name>
</gene>
<evidence type="ECO:0000313" key="2">
    <source>
        <dbReference type="Proteomes" id="UP000237839"/>
    </source>
</evidence>
<comment type="caution">
    <text evidence="1">The sequence shown here is derived from an EMBL/GenBank/DDBJ whole genome shotgun (WGS) entry which is preliminary data.</text>
</comment>
<dbReference type="Pfam" id="PF13376">
    <property type="entry name" value="OmdA"/>
    <property type="match status" value="1"/>
</dbReference>
<dbReference type="OrthoDB" id="9796999at2"/>
<dbReference type="Proteomes" id="UP000237839">
    <property type="component" value="Unassembled WGS sequence"/>
</dbReference>
<sequence>MKSQAKSSLTLPVHYFEQQQDWAAWLLENHSTSPGLWLKLAKKGSDVKSVSYGEALEIALCFGWIDGQKQAHSEQFWFQKFTRRSSKSMWSKINKEKVLVLIEAGSMHAAGLSEIERAKSDGRWESAYDPASTATVPDDLQSALDSNARARDFFETLDKTNRYAVLFRIQTAKKAETRARRILQFVQMLERHEKLHP</sequence>
<dbReference type="EMBL" id="PUGF01000012">
    <property type="protein sequence ID" value="PRC92590.1"/>
    <property type="molecule type" value="Genomic_DNA"/>
</dbReference>
<protein>
    <recommendedName>
        <fullName evidence="3">Bacteriocin-protection, YdeI or OmpD-Associated</fullName>
    </recommendedName>
</protein>